<sequence length="549" mass="58670">MMPTLSFIFIFAFLGYFSTIQAYPTGLHVRQALPDTPAPAACVVTCAQQIVPTVPSCVQVFGLCIWKQCMNSDFDAGSNFVGPYCAGNGIVHVENGVLVTDLPPVPSGTVPTTTPVPLSAGPSTVIVTEYVTLSNAPSTTIATYTLTTSSPVPVPVPAPTSFMISTDNSTPALVSATISPNPNAPSAVIESMNSSTALRSPAAISVYVMVSIIIVLLVLVLIRRWHRKRQREYIIPTHRRTRGKSFLIDESSLKRHSFHSAIGLTTKPAPIYSLSLKEEQPLPAVPVPTKDSSTPSVGVALSYVPQLAITHTPSRNYTALPGRSPSPGLSPESEKSFISQTFAAGRERAITNIRHSREGSRSPTSPVSPASSTSSVNSDMYAAATRAPLPAHAYMAPYQPTAPSPLRAQLPSKPRPTRVSTIAEEPRTPHGAQSVFSMENTASQPFSVLSSKVETAQRVRQTFASHVRGPHSSERMRQFMFPNANPRQSLNETELQITISEALMDDIPVSRSQTPSGSIHRGAGGSVSSISKVQGKLQALIGGTRRDRG</sequence>
<feature type="signal peptide" evidence="3">
    <location>
        <begin position="1"/>
        <end position="22"/>
    </location>
</feature>
<comment type="caution">
    <text evidence="4">The sequence shown here is derived from an EMBL/GenBank/DDBJ whole genome shotgun (WGS) entry which is preliminary data.</text>
</comment>
<feature type="compositionally biased region" description="Low complexity" evidence="1">
    <location>
        <begin position="320"/>
        <end position="331"/>
    </location>
</feature>
<keyword evidence="2" id="KW-1133">Transmembrane helix</keyword>
<evidence type="ECO:0000313" key="5">
    <source>
        <dbReference type="Proteomes" id="UP000663846"/>
    </source>
</evidence>
<proteinExistence type="predicted"/>
<feature type="region of interest" description="Disordered" evidence="1">
    <location>
        <begin position="509"/>
        <end position="549"/>
    </location>
</feature>
<organism evidence="4 5">
    <name type="scientific">Rhizoctonia solani</name>
    <dbReference type="NCBI Taxonomy" id="456999"/>
    <lineage>
        <taxon>Eukaryota</taxon>
        <taxon>Fungi</taxon>
        <taxon>Dikarya</taxon>
        <taxon>Basidiomycota</taxon>
        <taxon>Agaricomycotina</taxon>
        <taxon>Agaricomycetes</taxon>
        <taxon>Cantharellales</taxon>
        <taxon>Ceratobasidiaceae</taxon>
        <taxon>Rhizoctonia</taxon>
    </lineage>
</organism>
<feature type="region of interest" description="Disordered" evidence="1">
    <location>
        <begin position="395"/>
        <end position="435"/>
    </location>
</feature>
<dbReference type="Proteomes" id="UP000663846">
    <property type="component" value="Unassembled WGS sequence"/>
</dbReference>
<feature type="region of interest" description="Disordered" evidence="1">
    <location>
        <begin position="352"/>
        <end position="378"/>
    </location>
</feature>
<protein>
    <recommendedName>
        <fullName evidence="6">Transmembrane protein</fullName>
    </recommendedName>
</protein>
<name>A0A8H3A795_9AGAM</name>
<gene>
    <name evidence="4" type="ORF">RDB_LOCUS72068</name>
</gene>
<accession>A0A8H3A795</accession>
<evidence type="ECO:0000256" key="3">
    <source>
        <dbReference type="SAM" id="SignalP"/>
    </source>
</evidence>
<evidence type="ECO:0008006" key="6">
    <source>
        <dbReference type="Google" id="ProtNLM"/>
    </source>
</evidence>
<keyword evidence="2" id="KW-0472">Membrane</keyword>
<feature type="transmembrane region" description="Helical" evidence="2">
    <location>
        <begin position="202"/>
        <end position="222"/>
    </location>
</feature>
<dbReference type="EMBL" id="CAJMWS010000314">
    <property type="protein sequence ID" value="CAE6413356.1"/>
    <property type="molecule type" value="Genomic_DNA"/>
</dbReference>
<dbReference type="AlphaFoldDB" id="A0A8H3A795"/>
<keyword evidence="2" id="KW-0812">Transmembrane</keyword>
<reference evidence="4" key="1">
    <citation type="submission" date="2021-01" db="EMBL/GenBank/DDBJ databases">
        <authorList>
            <person name="Kaushik A."/>
        </authorList>
    </citation>
    <scope>NUCLEOTIDE SEQUENCE</scope>
    <source>
        <strain evidence="4">AG1-1C</strain>
    </source>
</reference>
<feature type="compositionally biased region" description="Low complexity" evidence="1">
    <location>
        <begin position="361"/>
        <end position="378"/>
    </location>
</feature>
<feature type="region of interest" description="Disordered" evidence="1">
    <location>
        <begin position="314"/>
        <end position="335"/>
    </location>
</feature>
<evidence type="ECO:0000256" key="2">
    <source>
        <dbReference type="SAM" id="Phobius"/>
    </source>
</evidence>
<keyword evidence="3" id="KW-0732">Signal</keyword>
<evidence type="ECO:0000256" key="1">
    <source>
        <dbReference type="SAM" id="MobiDB-lite"/>
    </source>
</evidence>
<evidence type="ECO:0000313" key="4">
    <source>
        <dbReference type="EMBL" id="CAE6413356.1"/>
    </source>
</evidence>
<feature type="chain" id="PRO_5034994865" description="Transmembrane protein" evidence="3">
    <location>
        <begin position="23"/>
        <end position="549"/>
    </location>
</feature>